<feature type="transmembrane region" description="Helical" evidence="10">
    <location>
        <begin position="146"/>
        <end position="163"/>
    </location>
</feature>
<comment type="subcellular location">
    <subcellularLocation>
        <location evidence="1">Membrane</location>
        <topology evidence="1">Multi-pass membrane protein</topology>
    </subcellularLocation>
</comment>
<sequence length="305" mass="35674">MGLIAYFTELYQEAINAGPDPRSKDWLLIGSFWPTAILVLMYGIIIYGGQKIMKNREPFQLKNLIMLYNFCLVLLNCYIFYEFFISSVLNSKFSLSCQPVDRSDDALSVRLANVCWWFYFSKIIEFMDTVFFMLRKKDSQISFLHVYHHSTMPILWWIGVKMVPGGEAYFSASINSFIHIVMYTYYFLSAMGPAMQKYLWWKKYMTMLQLAQFLAIMVKTPYAMYMSCGFPHIYGWSLIMYDLSHLILFSNFYYHTYTKKAPTKKAAAVKDESQSDGTRQPVQNGALHDMATNADMRKRSKKRAD</sequence>
<evidence type="ECO:0000256" key="11">
    <source>
        <dbReference type="SAM" id="MobiDB-lite"/>
    </source>
</evidence>
<keyword evidence="7 10" id="KW-0443">Lipid metabolism</keyword>
<accession>A0ABD3U0F1</accession>
<evidence type="ECO:0000256" key="5">
    <source>
        <dbReference type="ARBA" id="ARBA00022832"/>
    </source>
</evidence>
<feature type="transmembrane region" description="Helical" evidence="10">
    <location>
        <begin position="169"/>
        <end position="188"/>
    </location>
</feature>
<dbReference type="PANTHER" id="PTHR11157:SF166">
    <property type="entry name" value="ELONGATION OF VERY LONG CHAIN FATTY ACIDS PROTEIN"/>
    <property type="match status" value="1"/>
</dbReference>
<keyword evidence="2 10" id="KW-0444">Lipid biosynthesis</keyword>
<organism evidence="12 13">
    <name type="scientific">Sinanodonta woodiana</name>
    <name type="common">Chinese pond mussel</name>
    <name type="synonym">Anodonta woodiana</name>
    <dbReference type="NCBI Taxonomy" id="1069815"/>
    <lineage>
        <taxon>Eukaryota</taxon>
        <taxon>Metazoa</taxon>
        <taxon>Spiralia</taxon>
        <taxon>Lophotrochozoa</taxon>
        <taxon>Mollusca</taxon>
        <taxon>Bivalvia</taxon>
        <taxon>Autobranchia</taxon>
        <taxon>Heteroconchia</taxon>
        <taxon>Palaeoheterodonta</taxon>
        <taxon>Unionida</taxon>
        <taxon>Unionoidea</taxon>
        <taxon>Unionidae</taxon>
        <taxon>Unioninae</taxon>
        <taxon>Sinanodonta</taxon>
    </lineage>
</organism>
<feature type="region of interest" description="Disordered" evidence="11">
    <location>
        <begin position="268"/>
        <end position="305"/>
    </location>
</feature>
<gene>
    <name evidence="12" type="ORF">ACJMK2_020022</name>
</gene>
<dbReference type="AlphaFoldDB" id="A0ABD3U0F1"/>
<keyword evidence="4 10" id="KW-0812">Transmembrane</keyword>
<keyword evidence="6 10" id="KW-1133">Transmembrane helix</keyword>
<evidence type="ECO:0000313" key="12">
    <source>
        <dbReference type="EMBL" id="KAL3841945.1"/>
    </source>
</evidence>
<evidence type="ECO:0000256" key="6">
    <source>
        <dbReference type="ARBA" id="ARBA00022989"/>
    </source>
</evidence>
<feature type="transmembrane region" description="Helical" evidence="10">
    <location>
        <begin position="26"/>
        <end position="49"/>
    </location>
</feature>
<dbReference type="Pfam" id="PF01151">
    <property type="entry name" value="ELO"/>
    <property type="match status" value="1"/>
</dbReference>
<dbReference type="GO" id="GO:0016020">
    <property type="term" value="C:membrane"/>
    <property type="evidence" value="ECO:0007669"/>
    <property type="project" value="UniProtKB-SubCell"/>
</dbReference>
<comment type="similarity">
    <text evidence="10">Belongs to the ELO family.</text>
</comment>
<dbReference type="EMBL" id="JBJQND010000017">
    <property type="protein sequence ID" value="KAL3841945.1"/>
    <property type="molecule type" value="Genomic_DNA"/>
</dbReference>
<dbReference type="GO" id="GO:0006633">
    <property type="term" value="P:fatty acid biosynthetic process"/>
    <property type="evidence" value="ECO:0007669"/>
    <property type="project" value="UniProtKB-KW"/>
</dbReference>
<keyword evidence="9 10" id="KW-0275">Fatty acid biosynthesis</keyword>
<dbReference type="EC" id="2.3.1.199" evidence="10"/>
<keyword evidence="3 10" id="KW-0808">Transferase</keyword>
<evidence type="ECO:0000256" key="4">
    <source>
        <dbReference type="ARBA" id="ARBA00022692"/>
    </source>
</evidence>
<feature type="transmembrane region" description="Helical" evidence="10">
    <location>
        <begin position="61"/>
        <end position="81"/>
    </location>
</feature>
<keyword evidence="8 10" id="KW-0472">Membrane</keyword>
<evidence type="ECO:0000313" key="13">
    <source>
        <dbReference type="Proteomes" id="UP001634394"/>
    </source>
</evidence>
<dbReference type="InterPro" id="IPR002076">
    <property type="entry name" value="ELO_fam"/>
</dbReference>
<comment type="catalytic activity">
    <reaction evidence="10">
        <text>a very-long-chain acyl-CoA + malonyl-CoA + H(+) = a very-long-chain 3-oxoacyl-CoA + CO2 + CoA</text>
        <dbReference type="Rhea" id="RHEA:32727"/>
        <dbReference type="ChEBI" id="CHEBI:15378"/>
        <dbReference type="ChEBI" id="CHEBI:16526"/>
        <dbReference type="ChEBI" id="CHEBI:57287"/>
        <dbReference type="ChEBI" id="CHEBI:57384"/>
        <dbReference type="ChEBI" id="CHEBI:90725"/>
        <dbReference type="ChEBI" id="CHEBI:90736"/>
        <dbReference type="EC" id="2.3.1.199"/>
    </reaction>
</comment>
<name>A0ABD3U0F1_SINWO</name>
<proteinExistence type="inferred from homology"/>
<dbReference type="PANTHER" id="PTHR11157">
    <property type="entry name" value="FATTY ACID ACYL TRANSFERASE-RELATED"/>
    <property type="match status" value="1"/>
</dbReference>
<dbReference type="PROSITE" id="PS01188">
    <property type="entry name" value="ELO"/>
    <property type="match status" value="1"/>
</dbReference>
<dbReference type="Proteomes" id="UP001634394">
    <property type="component" value="Unassembled WGS sequence"/>
</dbReference>
<dbReference type="GO" id="GO:0009922">
    <property type="term" value="F:fatty acid elongase activity"/>
    <property type="evidence" value="ECO:0007669"/>
    <property type="project" value="UniProtKB-EC"/>
</dbReference>
<reference evidence="12 13" key="1">
    <citation type="submission" date="2024-11" db="EMBL/GenBank/DDBJ databases">
        <title>Chromosome-level genome assembly of the freshwater bivalve Anodonta woodiana.</title>
        <authorList>
            <person name="Chen X."/>
        </authorList>
    </citation>
    <scope>NUCLEOTIDE SEQUENCE [LARGE SCALE GENOMIC DNA]</scope>
    <source>
        <strain evidence="12">MN2024</strain>
        <tissue evidence="12">Gills</tissue>
    </source>
</reference>
<feature type="transmembrane region" description="Helical" evidence="10">
    <location>
        <begin position="233"/>
        <end position="254"/>
    </location>
</feature>
<comment type="caution">
    <text evidence="12">The sequence shown here is derived from an EMBL/GenBank/DDBJ whole genome shotgun (WGS) entry which is preliminary data.</text>
</comment>
<evidence type="ECO:0000256" key="7">
    <source>
        <dbReference type="ARBA" id="ARBA00023098"/>
    </source>
</evidence>
<evidence type="ECO:0000256" key="2">
    <source>
        <dbReference type="ARBA" id="ARBA00022516"/>
    </source>
</evidence>
<evidence type="ECO:0000256" key="1">
    <source>
        <dbReference type="ARBA" id="ARBA00004141"/>
    </source>
</evidence>
<keyword evidence="5 10" id="KW-0276">Fatty acid metabolism</keyword>
<protein>
    <recommendedName>
        <fullName evidence="10">Elongation of very long chain fatty acids protein</fullName>
        <ecNumber evidence="10">2.3.1.199</ecNumber>
    </recommendedName>
    <alternativeName>
        <fullName evidence="10">Very-long-chain 3-oxoacyl-CoA synthase</fullName>
    </alternativeName>
</protein>
<dbReference type="InterPro" id="IPR030457">
    <property type="entry name" value="ELO_CS"/>
</dbReference>
<evidence type="ECO:0000256" key="8">
    <source>
        <dbReference type="ARBA" id="ARBA00023136"/>
    </source>
</evidence>
<evidence type="ECO:0000256" key="9">
    <source>
        <dbReference type="ARBA" id="ARBA00023160"/>
    </source>
</evidence>
<evidence type="ECO:0000256" key="10">
    <source>
        <dbReference type="RuleBase" id="RU361115"/>
    </source>
</evidence>
<keyword evidence="13" id="KW-1185">Reference proteome</keyword>
<evidence type="ECO:0000256" key="3">
    <source>
        <dbReference type="ARBA" id="ARBA00022679"/>
    </source>
</evidence>